<dbReference type="PANTHER" id="PTHR21599">
    <property type="entry name" value="GLYCERATE KINASE"/>
    <property type="match status" value="1"/>
</dbReference>
<evidence type="ECO:0000313" key="6">
    <source>
        <dbReference type="Proteomes" id="UP000287969"/>
    </source>
</evidence>
<dbReference type="OrthoDB" id="9774290at2"/>
<dbReference type="GO" id="GO:0008887">
    <property type="term" value="F:glycerate kinase activity"/>
    <property type="evidence" value="ECO:0007669"/>
    <property type="project" value="UniProtKB-UniRule"/>
</dbReference>
<dbReference type="Gene3D" id="3.40.50.10350">
    <property type="entry name" value="Glycerate kinase, domain 1"/>
    <property type="match status" value="1"/>
</dbReference>
<dbReference type="NCBIfam" id="TIGR00045">
    <property type="entry name" value="glycerate kinase"/>
    <property type="match status" value="1"/>
</dbReference>
<dbReference type="InterPro" id="IPR018197">
    <property type="entry name" value="Glycerate_kinase_RE-like"/>
</dbReference>
<dbReference type="SUPFAM" id="SSF110738">
    <property type="entry name" value="Glycerate kinase I"/>
    <property type="match status" value="1"/>
</dbReference>
<dbReference type="Proteomes" id="UP000287969">
    <property type="component" value="Chromosome"/>
</dbReference>
<evidence type="ECO:0000313" key="5">
    <source>
        <dbReference type="EMBL" id="QAT60510.1"/>
    </source>
</evidence>
<dbReference type="KEGG" id="spoa:EQM13_02435"/>
<dbReference type="PANTHER" id="PTHR21599:SF0">
    <property type="entry name" value="GLYCERATE KINASE"/>
    <property type="match status" value="1"/>
</dbReference>
<dbReference type="InterPro" id="IPR004381">
    <property type="entry name" value="Glycerate_kinase"/>
</dbReference>
<comment type="similarity">
    <text evidence="1 4">Belongs to the glycerate kinase type-1 family.</text>
</comment>
<dbReference type="GO" id="GO:0031388">
    <property type="term" value="P:organic acid phosphorylation"/>
    <property type="evidence" value="ECO:0007669"/>
    <property type="project" value="UniProtKB-UniRule"/>
</dbReference>
<keyword evidence="6" id="KW-1185">Reference proteome</keyword>
<dbReference type="PIRSF" id="PIRSF006078">
    <property type="entry name" value="GlxK"/>
    <property type="match status" value="1"/>
</dbReference>
<dbReference type="InterPro" id="IPR036129">
    <property type="entry name" value="Glycerate_kinase_sf"/>
</dbReference>
<evidence type="ECO:0000256" key="4">
    <source>
        <dbReference type="PIRNR" id="PIRNR006078"/>
    </source>
</evidence>
<keyword evidence="3 4" id="KW-0418">Kinase</keyword>
<organism evidence="5 6">
    <name type="scientific">Acidilutibacter cellobiosedens</name>
    <dbReference type="NCBI Taxonomy" id="2507161"/>
    <lineage>
        <taxon>Bacteria</taxon>
        <taxon>Bacillati</taxon>
        <taxon>Bacillota</taxon>
        <taxon>Tissierellia</taxon>
        <taxon>Tissierellales</taxon>
        <taxon>Acidilutibacteraceae</taxon>
        <taxon>Acidilutibacter</taxon>
    </lineage>
</organism>
<dbReference type="Gene3D" id="3.90.1510.10">
    <property type="entry name" value="Glycerate kinase, domain 2"/>
    <property type="match status" value="1"/>
</dbReference>
<keyword evidence="2 4" id="KW-0808">Transferase</keyword>
<dbReference type="EC" id="2.7.1.-" evidence="5"/>
<evidence type="ECO:0000256" key="1">
    <source>
        <dbReference type="ARBA" id="ARBA00006284"/>
    </source>
</evidence>
<dbReference type="Pfam" id="PF02595">
    <property type="entry name" value="Gly_kinase"/>
    <property type="match status" value="1"/>
</dbReference>
<dbReference type="EMBL" id="CP035282">
    <property type="protein sequence ID" value="QAT60510.1"/>
    <property type="molecule type" value="Genomic_DNA"/>
</dbReference>
<proteinExistence type="inferred from homology"/>
<gene>
    <name evidence="5" type="ORF">EQM13_02435</name>
</gene>
<accession>A0A410Q954</accession>
<reference evidence="6" key="1">
    <citation type="submission" date="2019-01" db="EMBL/GenBank/DDBJ databases">
        <title>Draft genomes of a novel of Sporanaerobacter strains.</title>
        <authorList>
            <person name="Ma S."/>
        </authorList>
    </citation>
    <scope>NUCLEOTIDE SEQUENCE [LARGE SCALE GENOMIC DNA]</scope>
    <source>
        <strain evidence="6">NJN-17</strain>
    </source>
</reference>
<dbReference type="InterPro" id="IPR018193">
    <property type="entry name" value="Glyc_kinase_flavodox-like_fold"/>
</dbReference>
<dbReference type="AlphaFoldDB" id="A0A410Q954"/>
<name>A0A410Q954_9FIRM</name>
<sequence>MKFVLSPDSFKESMSAKEVAESMERGLKVVFPQAQYIKIPMADGGEGTVESLVEATSGKIYNVSVTDPLGNPVVANFGILGDKKTAVIEMASASGIQLVPQDKRNPSVTTTYGTGELIKAALEKGANHLIIGIGGSGTNDGGAGMLQALGVRFLTKNNEEIPRGGKNLNLIHKIDISNLDSRLSKVKVEVACDVTNPLTGKEGASYIFGPQKGATEEMVKELDNNLKHYAKVIREQIGKDVENISGAGAAGGLGAGLLAFLDTKLVRGVDLIIHYTNLESHIKDADFVFTGEGSIDSQTLFGKTPFGVASVAKKYNVPVIVLAGRIGKGYEKLYDHGITAIFNILSKVTTLEHALKDGSQNVETTSQNIGRLIKASQDI</sequence>
<dbReference type="RefSeq" id="WP_071139791.1">
    <property type="nucleotide sequence ID" value="NZ_CP035282.1"/>
</dbReference>
<evidence type="ECO:0000256" key="2">
    <source>
        <dbReference type="ARBA" id="ARBA00022679"/>
    </source>
</evidence>
<protein>
    <submittedName>
        <fullName evidence="5">Glycerate kinase</fullName>
        <ecNumber evidence="5">2.7.1.-</ecNumber>
    </submittedName>
</protein>
<evidence type="ECO:0000256" key="3">
    <source>
        <dbReference type="ARBA" id="ARBA00022777"/>
    </source>
</evidence>